<dbReference type="InterPro" id="IPR036108">
    <property type="entry name" value="4pyrrol_syn_uPrphyn_synt_sf"/>
</dbReference>
<evidence type="ECO:0000256" key="1">
    <source>
        <dbReference type="ARBA" id="ARBA00004772"/>
    </source>
</evidence>
<keyword evidence="5 9" id="KW-0627">Porphyrin biosynthesis</keyword>
<sequence>MAASLHGKKVLITREENQAKVFSEKVLQCGGTPIEIPLIKISCKSCIQNNQLVRNLHQYKWIFFTSANGVNCFFELLKRNGIPNKSLKCQVAAVGHKTAEALQQYGVPADFIPSAYNADVMSREFLIAYPTADRVLFVRGNRSRDVLPDVFLKKNIRFDMIEVYETDYNYQSAVRLNDILLETDFDFITFTSPSTVEAFINLMNDADCIEKAKKTICVCIGTTTEQKANEMGFNNTIIPNHFTIDDMLAAMTDYIKKG</sequence>
<dbReference type="InterPro" id="IPR003754">
    <property type="entry name" value="4pyrrol_synth_uPrphyn_synth"/>
</dbReference>
<dbReference type="Proteomes" id="UP000622860">
    <property type="component" value="Unassembled WGS sequence"/>
</dbReference>
<gene>
    <name evidence="11" type="primary">hemD</name>
    <name evidence="11" type="ORF">GCM10011398_02150</name>
</gene>
<dbReference type="EMBL" id="BMFR01000001">
    <property type="protein sequence ID" value="GGG62387.1"/>
    <property type="molecule type" value="Genomic_DNA"/>
</dbReference>
<proteinExistence type="inferred from homology"/>
<dbReference type="GO" id="GO:0004852">
    <property type="term" value="F:uroporphyrinogen-III synthase activity"/>
    <property type="evidence" value="ECO:0007669"/>
    <property type="project" value="UniProtKB-UniRule"/>
</dbReference>
<comment type="catalytic activity">
    <reaction evidence="8 9">
        <text>hydroxymethylbilane = uroporphyrinogen III + H2O</text>
        <dbReference type="Rhea" id="RHEA:18965"/>
        <dbReference type="ChEBI" id="CHEBI:15377"/>
        <dbReference type="ChEBI" id="CHEBI:57308"/>
        <dbReference type="ChEBI" id="CHEBI:57845"/>
        <dbReference type="EC" id="4.2.1.75"/>
    </reaction>
</comment>
<evidence type="ECO:0000256" key="5">
    <source>
        <dbReference type="ARBA" id="ARBA00023244"/>
    </source>
</evidence>
<evidence type="ECO:0000259" key="10">
    <source>
        <dbReference type="Pfam" id="PF02602"/>
    </source>
</evidence>
<dbReference type="Gene3D" id="3.40.50.10090">
    <property type="match status" value="2"/>
</dbReference>
<evidence type="ECO:0000256" key="4">
    <source>
        <dbReference type="ARBA" id="ARBA00023239"/>
    </source>
</evidence>
<feature type="domain" description="Tetrapyrrole biosynthesis uroporphyrinogen III synthase" evidence="10">
    <location>
        <begin position="21"/>
        <end position="248"/>
    </location>
</feature>
<dbReference type="InterPro" id="IPR039793">
    <property type="entry name" value="UROS/Hem4"/>
</dbReference>
<dbReference type="SUPFAM" id="SSF69618">
    <property type="entry name" value="HemD-like"/>
    <property type="match status" value="1"/>
</dbReference>
<protein>
    <recommendedName>
        <fullName evidence="7 9">Uroporphyrinogen-III synthase</fullName>
        <ecNumber evidence="3 9">4.2.1.75</ecNumber>
    </recommendedName>
</protein>
<evidence type="ECO:0000256" key="9">
    <source>
        <dbReference type="RuleBase" id="RU366031"/>
    </source>
</evidence>
<dbReference type="AlphaFoldDB" id="A0A917LWV5"/>
<evidence type="ECO:0000256" key="2">
    <source>
        <dbReference type="ARBA" id="ARBA00008133"/>
    </source>
</evidence>
<evidence type="ECO:0000256" key="3">
    <source>
        <dbReference type="ARBA" id="ARBA00013109"/>
    </source>
</evidence>
<name>A0A917LWV5_9BACI</name>
<dbReference type="PANTHER" id="PTHR38042">
    <property type="entry name" value="UROPORPHYRINOGEN-III SYNTHASE, CHLOROPLASTIC"/>
    <property type="match status" value="1"/>
</dbReference>
<organism evidence="11 12">
    <name type="scientific">Virgibacillus oceani</name>
    <dbReference type="NCBI Taxonomy" id="1479511"/>
    <lineage>
        <taxon>Bacteria</taxon>
        <taxon>Bacillati</taxon>
        <taxon>Bacillota</taxon>
        <taxon>Bacilli</taxon>
        <taxon>Bacillales</taxon>
        <taxon>Bacillaceae</taxon>
        <taxon>Virgibacillus</taxon>
    </lineage>
</organism>
<reference evidence="11" key="2">
    <citation type="submission" date="2020-09" db="EMBL/GenBank/DDBJ databases">
        <authorList>
            <person name="Sun Q."/>
            <person name="Zhou Y."/>
        </authorList>
    </citation>
    <scope>NUCLEOTIDE SEQUENCE</scope>
    <source>
        <strain evidence="11">CGMCC 1.12754</strain>
    </source>
</reference>
<dbReference type="RefSeq" id="WP_188453496.1">
    <property type="nucleotide sequence ID" value="NZ_BMFR01000001.1"/>
</dbReference>
<dbReference type="PANTHER" id="PTHR38042:SF1">
    <property type="entry name" value="UROPORPHYRINOGEN-III SYNTHASE, CHLOROPLASTIC"/>
    <property type="match status" value="1"/>
</dbReference>
<comment type="similarity">
    <text evidence="2 9">Belongs to the uroporphyrinogen-III synthase family.</text>
</comment>
<accession>A0A917LWV5</accession>
<comment type="function">
    <text evidence="6 9">Catalyzes cyclization of the linear tetrapyrrole, hydroxymethylbilane, to the macrocyclic uroporphyrinogen III.</text>
</comment>
<dbReference type="EC" id="4.2.1.75" evidence="3 9"/>
<keyword evidence="12" id="KW-1185">Reference proteome</keyword>
<reference evidence="11" key="1">
    <citation type="journal article" date="2014" name="Int. J. Syst. Evol. Microbiol.">
        <title>Complete genome sequence of Corynebacterium casei LMG S-19264T (=DSM 44701T), isolated from a smear-ripened cheese.</title>
        <authorList>
            <consortium name="US DOE Joint Genome Institute (JGI-PGF)"/>
            <person name="Walter F."/>
            <person name="Albersmeier A."/>
            <person name="Kalinowski J."/>
            <person name="Ruckert C."/>
        </authorList>
    </citation>
    <scope>NUCLEOTIDE SEQUENCE</scope>
    <source>
        <strain evidence="11">CGMCC 1.12754</strain>
    </source>
</reference>
<dbReference type="CDD" id="cd06578">
    <property type="entry name" value="HemD"/>
    <property type="match status" value="1"/>
</dbReference>
<dbReference type="Pfam" id="PF02602">
    <property type="entry name" value="HEM4"/>
    <property type="match status" value="1"/>
</dbReference>
<comment type="pathway">
    <text evidence="1 9">Porphyrin-containing compound metabolism; protoporphyrin-IX biosynthesis; coproporphyrinogen-III from 5-aminolevulinate: step 3/4.</text>
</comment>
<comment type="caution">
    <text evidence="11">The sequence shown here is derived from an EMBL/GenBank/DDBJ whole genome shotgun (WGS) entry which is preliminary data.</text>
</comment>
<evidence type="ECO:0000256" key="6">
    <source>
        <dbReference type="ARBA" id="ARBA00037589"/>
    </source>
</evidence>
<dbReference type="GO" id="GO:0006782">
    <property type="term" value="P:protoporphyrinogen IX biosynthetic process"/>
    <property type="evidence" value="ECO:0007669"/>
    <property type="project" value="UniProtKB-UniRule"/>
</dbReference>
<keyword evidence="4 9" id="KW-0456">Lyase</keyword>
<evidence type="ECO:0000256" key="8">
    <source>
        <dbReference type="ARBA" id="ARBA00048617"/>
    </source>
</evidence>
<evidence type="ECO:0000313" key="12">
    <source>
        <dbReference type="Proteomes" id="UP000622860"/>
    </source>
</evidence>
<evidence type="ECO:0000256" key="7">
    <source>
        <dbReference type="ARBA" id="ARBA00040167"/>
    </source>
</evidence>
<dbReference type="GO" id="GO:0006780">
    <property type="term" value="P:uroporphyrinogen III biosynthetic process"/>
    <property type="evidence" value="ECO:0007669"/>
    <property type="project" value="UniProtKB-UniRule"/>
</dbReference>
<evidence type="ECO:0000313" key="11">
    <source>
        <dbReference type="EMBL" id="GGG62387.1"/>
    </source>
</evidence>